<evidence type="ECO:0000256" key="3">
    <source>
        <dbReference type="ARBA" id="ARBA00022448"/>
    </source>
</evidence>
<keyword evidence="7 8" id="KW-0472">Membrane</keyword>
<keyword evidence="4" id="KW-1003">Cell membrane</keyword>
<feature type="transmembrane region" description="Helical" evidence="8">
    <location>
        <begin position="370"/>
        <end position="389"/>
    </location>
</feature>
<dbReference type="Gene3D" id="1.20.1720.10">
    <property type="entry name" value="Multidrug resistance protein D"/>
    <property type="match status" value="1"/>
</dbReference>
<evidence type="ECO:0000256" key="5">
    <source>
        <dbReference type="ARBA" id="ARBA00022692"/>
    </source>
</evidence>
<organism evidence="10 11">
    <name type="scientific">Pseudomarimonas arenosa</name>
    <dbReference type="NCBI Taxonomy" id="2774145"/>
    <lineage>
        <taxon>Bacteria</taxon>
        <taxon>Pseudomonadati</taxon>
        <taxon>Pseudomonadota</taxon>
        <taxon>Gammaproteobacteria</taxon>
        <taxon>Lysobacterales</taxon>
        <taxon>Lysobacteraceae</taxon>
        <taxon>Pseudomarimonas</taxon>
    </lineage>
</organism>
<feature type="domain" description="Major facilitator superfamily (MFS) profile" evidence="9">
    <location>
        <begin position="12"/>
        <end position="397"/>
    </location>
</feature>
<dbReference type="EMBL" id="JACYTR010000061">
    <property type="protein sequence ID" value="MBD8527718.1"/>
    <property type="molecule type" value="Genomic_DNA"/>
</dbReference>
<evidence type="ECO:0000256" key="7">
    <source>
        <dbReference type="ARBA" id="ARBA00023136"/>
    </source>
</evidence>
<name>A0AAW3ZNI0_9GAMM</name>
<feature type="transmembrane region" description="Helical" evidence="8">
    <location>
        <begin position="166"/>
        <end position="186"/>
    </location>
</feature>
<keyword evidence="6 8" id="KW-1133">Transmembrane helix</keyword>
<feature type="transmembrane region" description="Helical" evidence="8">
    <location>
        <begin position="282"/>
        <end position="303"/>
    </location>
</feature>
<dbReference type="GO" id="GO:1990961">
    <property type="term" value="P:xenobiotic detoxification by transmembrane export across the plasma membrane"/>
    <property type="evidence" value="ECO:0007669"/>
    <property type="project" value="InterPro"/>
</dbReference>
<feature type="transmembrane region" description="Helical" evidence="8">
    <location>
        <begin position="103"/>
        <end position="124"/>
    </location>
</feature>
<dbReference type="PANTHER" id="PTHR23502">
    <property type="entry name" value="MAJOR FACILITATOR SUPERFAMILY"/>
    <property type="match status" value="1"/>
</dbReference>
<feature type="transmembrane region" description="Helical" evidence="8">
    <location>
        <begin position="252"/>
        <end position="270"/>
    </location>
</feature>
<evidence type="ECO:0000256" key="8">
    <source>
        <dbReference type="RuleBase" id="RU365088"/>
    </source>
</evidence>
<keyword evidence="11" id="KW-1185">Reference proteome</keyword>
<dbReference type="SUPFAM" id="SSF103473">
    <property type="entry name" value="MFS general substrate transporter"/>
    <property type="match status" value="1"/>
</dbReference>
<dbReference type="RefSeq" id="WP_192031140.1">
    <property type="nucleotide sequence ID" value="NZ_JACYTR010000061.1"/>
</dbReference>
<comment type="caution">
    <text evidence="10">The sequence shown here is derived from an EMBL/GenBank/DDBJ whole genome shotgun (WGS) entry which is preliminary data.</text>
</comment>
<keyword evidence="3 8" id="KW-0813">Transport</keyword>
<dbReference type="InterPro" id="IPR011701">
    <property type="entry name" value="MFS"/>
</dbReference>
<dbReference type="GO" id="GO:0005886">
    <property type="term" value="C:plasma membrane"/>
    <property type="evidence" value="ECO:0007669"/>
    <property type="project" value="UniProtKB-SubCell"/>
</dbReference>
<dbReference type="Proteomes" id="UP000613768">
    <property type="component" value="Unassembled WGS sequence"/>
</dbReference>
<dbReference type="NCBIfam" id="TIGR00710">
    <property type="entry name" value="efflux_Bcr_CflA"/>
    <property type="match status" value="1"/>
</dbReference>
<dbReference type="CDD" id="cd17320">
    <property type="entry name" value="MFS_MdfA_MDR_like"/>
    <property type="match status" value="1"/>
</dbReference>
<feature type="transmembrane region" description="Helical" evidence="8">
    <location>
        <begin position="77"/>
        <end position="97"/>
    </location>
</feature>
<accession>A0AAW3ZNI0</accession>
<dbReference type="PANTHER" id="PTHR23502:SF132">
    <property type="entry name" value="POLYAMINE TRANSPORTER 2-RELATED"/>
    <property type="match status" value="1"/>
</dbReference>
<feature type="transmembrane region" description="Helical" evidence="8">
    <location>
        <begin position="12"/>
        <end position="34"/>
    </location>
</feature>
<keyword evidence="8" id="KW-0997">Cell inner membrane</keyword>
<evidence type="ECO:0000256" key="1">
    <source>
        <dbReference type="ARBA" id="ARBA00004651"/>
    </source>
</evidence>
<feature type="transmembrane region" description="Helical" evidence="8">
    <location>
        <begin position="309"/>
        <end position="334"/>
    </location>
</feature>
<evidence type="ECO:0000259" key="9">
    <source>
        <dbReference type="PROSITE" id="PS50850"/>
    </source>
</evidence>
<evidence type="ECO:0000313" key="11">
    <source>
        <dbReference type="Proteomes" id="UP000613768"/>
    </source>
</evidence>
<evidence type="ECO:0000313" key="10">
    <source>
        <dbReference type="EMBL" id="MBD8527718.1"/>
    </source>
</evidence>
<evidence type="ECO:0000256" key="6">
    <source>
        <dbReference type="ARBA" id="ARBA00022989"/>
    </source>
</evidence>
<dbReference type="AlphaFoldDB" id="A0AAW3ZNI0"/>
<reference evidence="10 11" key="1">
    <citation type="submission" date="2020-09" db="EMBL/GenBank/DDBJ databases">
        <title>Pseudoxanthomonas sp. CAU 1598 isolated from sand of Yaerae Beach.</title>
        <authorList>
            <person name="Kim W."/>
        </authorList>
    </citation>
    <scope>NUCLEOTIDE SEQUENCE [LARGE SCALE GENOMIC DNA]</scope>
    <source>
        <strain evidence="10 11">CAU 1598</strain>
    </source>
</reference>
<dbReference type="InterPro" id="IPR020846">
    <property type="entry name" value="MFS_dom"/>
</dbReference>
<evidence type="ECO:0000256" key="2">
    <source>
        <dbReference type="ARBA" id="ARBA00006236"/>
    </source>
</evidence>
<keyword evidence="5 8" id="KW-0812">Transmembrane</keyword>
<feature type="transmembrane region" description="Helical" evidence="8">
    <location>
        <begin position="346"/>
        <end position="364"/>
    </location>
</feature>
<dbReference type="GO" id="GO:0015385">
    <property type="term" value="F:sodium:proton antiporter activity"/>
    <property type="evidence" value="ECO:0007669"/>
    <property type="project" value="TreeGrafter"/>
</dbReference>
<comment type="similarity">
    <text evidence="2 8">Belongs to the major facilitator superfamily. Bcr/CmlA family.</text>
</comment>
<comment type="subcellular location">
    <subcellularLocation>
        <location evidence="8">Cell inner membrane</location>
        <topology evidence="8">Multi-pass membrane protein</topology>
    </subcellularLocation>
    <subcellularLocation>
        <location evidence="1">Cell membrane</location>
        <topology evidence="1">Multi-pass membrane protein</topology>
    </subcellularLocation>
</comment>
<dbReference type="Pfam" id="PF07690">
    <property type="entry name" value="MFS_1"/>
    <property type="match status" value="1"/>
</dbReference>
<dbReference type="InterPro" id="IPR036259">
    <property type="entry name" value="MFS_trans_sf"/>
</dbReference>
<feature type="transmembrane region" description="Helical" evidence="8">
    <location>
        <begin position="136"/>
        <end position="160"/>
    </location>
</feature>
<gene>
    <name evidence="10" type="ORF">IFO71_18380</name>
</gene>
<proteinExistence type="inferred from homology"/>
<dbReference type="InterPro" id="IPR004812">
    <property type="entry name" value="Efflux_drug-R_Bcr/CmlA"/>
</dbReference>
<protein>
    <recommendedName>
        <fullName evidence="8">Bcr/CflA family efflux transporter</fullName>
    </recommendedName>
</protein>
<sequence length="417" mass="45173">MPRTLNSAPGGLVWLLGALAMFGPFAIDTLFPAFPLLAQEFDASPMAIQQTISVYLVAYAGFSLVHGPLSDSFGRRPVILAGVTVFGLASVGCALSESLTELLVYRALQGSSAGVGLIVGRAIIRDRLEGPAAQRMMAMVSMVFSVAPAMAPIIGGWIIGFAPWQWIFWALALFSTLLLIAVMLFLGESHPQDLRQQFRLGPLLRSNWAITRNPQFARLAIAGGFNFGALFLYIASAPAFVLDILKLNAQQFGWFFVPMISGMAIGAFVSSRLAERWTADQMVMRGFAATVLAGVINIAYQWVPEPAVPWAVLPMTLLAFGIALVFPAIMLAMLDMYPRQRGSASSIQTVLSLSVNATIAGLVSPLISHSAWSLALGSATFSLIAIIIWRSYRRRVIRKPNYPGGDRLPELEPIDRL</sequence>
<dbReference type="PROSITE" id="PS50850">
    <property type="entry name" value="MFS"/>
    <property type="match status" value="1"/>
</dbReference>
<evidence type="ECO:0000256" key="4">
    <source>
        <dbReference type="ARBA" id="ARBA00022475"/>
    </source>
</evidence>
<feature type="transmembrane region" description="Helical" evidence="8">
    <location>
        <begin position="46"/>
        <end position="65"/>
    </location>
</feature>
<dbReference type="GO" id="GO:0042910">
    <property type="term" value="F:xenobiotic transmembrane transporter activity"/>
    <property type="evidence" value="ECO:0007669"/>
    <property type="project" value="InterPro"/>
</dbReference>
<feature type="transmembrane region" description="Helical" evidence="8">
    <location>
        <begin position="219"/>
        <end position="240"/>
    </location>
</feature>